<keyword evidence="5" id="KW-1185">Reference proteome</keyword>
<organism evidence="5 6">
    <name type="scientific">Toxocara canis</name>
    <name type="common">Canine roundworm</name>
    <dbReference type="NCBI Taxonomy" id="6265"/>
    <lineage>
        <taxon>Eukaryota</taxon>
        <taxon>Metazoa</taxon>
        <taxon>Ecdysozoa</taxon>
        <taxon>Nematoda</taxon>
        <taxon>Chromadorea</taxon>
        <taxon>Rhabditida</taxon>
        <taxon>Spirurina</taxon>
        <taxon>Ascaridomorpha</taxon>
        <taxon>Ascaridoidea</taxon>
        <taxon>Toxocaridae</taxon>
        <taxon>Toxocara</taxon>
    </lineage>
</organism>
<accession>A0A183V007</accession>
<feature type="region of interest" description="Disordered" evidence="2">
    <location>
        <begin position="538"/>
        <end position="581"/>
    </location>
</feature>
<keyword evidence="3" id="KW-0472">Membrane</keyword>
<dbReference type="AlphaFoldDB" id="A0A183V007"/>
<feature type="region of interest" description="Disordered" evidence="2">
    <location>
        <begin position="135"/>
        <end position="161"/>
    </location>
</feature>
<feature type="transmembrane region" description="Helical" evidence="3">
    <location>
        <begin position="41"/>
        <end position="60"/>
    </location>
</feature>
<reference evidence="6" key="1">
    <citation type="submission" date="2016-06" db="UniProtKB">
        <authorList>
            <consortium name="WormBaseParasite"/>
        </authorList>
    </citation>
    <scope>IDENTIFICATION</scope>
</reference>
<dbReference type="Proteomes" id="UP000050794">
    <property type="component" value="Unassembled WGS sequence"/>
</dbReference>
<feature type="transmembrane region" description="Helical" evidence="3">
    <location>
        <begin position="66"/>
        <end position="86"/>
    </location>
</feature>
<feature type="transmembrane region" description="Helical" evidence="3">
    <location>
        <begin position="12"/>
        <end position="34"/>
    </location>
</feature>
<protein>
    <submittedName>
        <fullName evidence="6">Pecanex-like protein</fullName>
    </submittedName>
</protein>
<proteinExistence type="predicted"/>
<dbReference type="WBParaSite" id="TCNE_0001407701-mRNA-1">
    <property type="protein sequence ID" value="TCNE_0001407701-mRNA-1"/>
    <property type="gene ID" value="TCNE_0001407701"/>
</dbReference>
<feature type="compositionally biased region" description="Polar residues" evidence="2">
    <location>
        <begin position="180"/>
        <end position="189"/>
    </location>
</feature>
<feature type="region of interest" description="Disordered" evidence="2">
    <location>
        <begin position="178"/>
        <end position="203"/>
    </location>
</feature>
<reference evidence="4 5" key="2">
    <citation type="submission" date="2018-11" db="EMBL/GenBank/DDBJ databases">
        <authorList>
            <consortium name="Pathogen Informatics"/>
        </authorList>
    </citation>
    <scope>NUCLEOTIDE SEQUENCE [LARGE SCALE GENOMIC DNA]</scope>
</reference>
<evidence type="ECO:0000313" key="5">
    <source>
        <dbReference type="Proteomes" id="UP000050794"/>
    </source>
</evidence>
<evidence type="ECO:0000313" key="4">
    <source>
        <dbReference type="EMBL" id="VDM45398.1"/>
    </source>
</evidence>
<keyword evidence="3" id="KW-1133">Transmembrane helix</keyword>
<evidence type="ECO:0000256" key="3">
    <source>
        <dbReference type="SAM" id="Phobius"/>
    </source>
</evidence>
<evidence type="ECO:0000256" key="2">
    <source>
        <dbReference type="SAM" id="MobiDB-lite"/>
    </source>
</evidence>
<feature type="coiled-coil region" evidence="1">
    <location>
        <begin position="708"/>
        <end position="782"/>
    </location>
</feature>
<feature type="region of interest" description="Disordered" evidence="2">
    <location>
        <begin position="468"/>
        <end position="504"/>
    </location>
</feature>
<evidence type="ECO:0000313" key="6">
    <source>
        <dbReference type="WBParaSite" id="TCNE_0001407701-mRNA-1"/>
    </source>
</evidence>
<dbReference type="EMBL" id="UYWY01022051">
    <property type="protein sequence ID" value="VDM45398.1"/>
    <property type="molecule type" value="Genomic_DNA"/>
</dbReference>
<name>A0A183V007_TOXCA</name>
<gene>
    <name evidence="4" type="ORF">TCNE_LOCUS14077</name>
</gene>
<keyword evidence="3" id="KW-0812">Transmembrane</keyword>
<sequence>MIVFDLELLIYAYVIGLLIVPSSTSTMLMQIVVVGAEWGWLVGWVVGLVGWLAGGVGWLVGWLVGFWLLILDSYILSYCVLYNVVYKLFLSQSSIMSNSSEAGKENERKARVSAPFELRTNVLAAGDVKAVSEDESDELKVASHNEPAGPGSGTPVKTAVSPPASAIEVNQAASGELNAASDNKGSPQRTEQKPGTPASVAARLPSSPAVVNEVNEVSFLGRGCQDSSVLVRTALANAIFEAAMHDGATTAVDGESFHPDNTMVGDISASGISNLASSRSPGAHADDRKISSAEENVHTVDALEEENTVMDKAPIEGSAPQAPASAVTQAVEKERGNYMALVADPYLDASAVEISVLNGTFDASSMTAMVLPDADDDSYAATIKKESHSFAERHLPTDLPGVASVLSPSDVCMDGTKISSVPANMEISAAEVNESFEYSPNTTIVEGTIEPHTSTSFRLNVSEVPQNIAIDGEQPNETRPSDATQEDPRALKRSSLSQESSEAERLIKIEPFLVHEEGRTESDNGAHDGKGAKFVAAVKAESEETDGGTKAAHDVGEDTSQVEGSVSKDKGASPGSVEGGDVEMQSYVDKTTLTKARLSGECLTAEDDSAEPSPDVVHALSEKKRRVRASLATPPSTPSGLLSFARKRIDDYSFRINEAYCDNSQLCDNCYALRVELENITEKLSTLSAEHAMCKVTQDVAQSSLECVNQLKEELVSVNDEIVRLTSENARLRQNIAQANVEVAQSEQAGLEESENKEGIKVDKLRSINAQLTRKNDNLAKDLDDYKFIMEKETRKWMDAANDFKRQVMDLECQLESCEAGKSALEATMIQLKAQYDADLSAS</sequence>
<evidence type="ECO:0000256" key="1">
    <source>
        <dbReference type="SAM" id="Coils"/>
    </source>
</evidence>
<keyword evidence="1" id="KW-0175">Coiled coil</keyword>